<evidence type="ECO:0000313" key="1">
    <source>
        <dbReference type="EMBL" id="ORO75842.1"/>
    </source>
</evidence>
<dbReference type="InterPro" id="IPR029071">
    <property type="entry name" value="Ubiquitin-like_domsf"/>
</dbReference>
<dbReference type="EMBL" id="NCUW01000030">
    <property type="protein sequence ID" value="ORO75842.1"/>
    <property type="molecule type" value="Genomic_DNA"/>
</dbReference>
<dbReference type="Pfam" id="PF08817">
    <property type="entry name" value="YukD"/>
    <property type="match status" value="1"/>
</dbReference>
<reference evidence="2" key="2">
    <citation type="submission" date="2017-04" db="EMBL/GenBank/DDBJ databases">
        <authorList>
            <person name="Afonso C.L."/>
            <person name="Miller P.J."/>
            <person name="Scott M.A."/>
            <person name="Spackman E."/>
            <person name="Goraichik I."/>
            <person name="Dimitrov K.M."/>
            <person name="Suarez D.L."/>
            <person name="Swayne D.E."/>
        </authorList>
    </citation>
    <scope>NUCLEOTIDE SEQUENCE</scope>
    <source>
        <strain evidence="2">RH_13585_10</strain>
        <strain evidence="1">Y_5914_11</strain>
    </source>
</reference>
<dbReference type="InterPro" id="IPR024962">
    <property type="entry name" value="YukD-like"/>
</dbReference>
<evidence type="ECO:0000313" key="2">
    <source>
        <dbReference type="EMBL" id="ORO80595.1"/>
    </source>
</evidence>
<gene>
    <name evidence="2" type="ORF">B7705_06730</name>
    <name evidence="1" type="ORF">B7709_07840</name>
</gene>
<accession>A0A1X1J5K3</accession>
<dbReference type="Proteomes" id="UP000193064">
    <property type="component" value="Unassembled WGS sequence"/>
</dbReference>
<evidence type="ECO:0000313" key="3">
    <source>
        <dbReference type="Proteomes" id="UP000193064"/>
    </source>
</evidence>
<comment type="caution">
    <text evidence="2">The sequence shown here is derived from an EMBL/GenBank/DDBJ whole genome shotgun (WGS) entry which is preliminary data.</text>
</comment>
<reference evidence="3 4" key="1">
    <citation type="journal article" date="2016" name="Eur. J. Clin. Microbiol. Infect. Dis.">
        <title>Whole genome sequencing as a tool for phylogenetic analysis of clinical strains of Mitis group streptococci.</title>
        <authorList>
            <person name="Rasmussen L.H."/>
            <person name="Dargis R."/>
            <person name="Hojholt K."/>
            <person name="Christensen J.J."/>
            <person name="Skovgaard O."/>
            <person name="Justesen U.S."/>
            <person name="Rosenvinge F.S."/>
            <person name="Moser C."/>
            <person name="Lukjancenko O."/>
            <person name="Rasmussen S."/>
            <person name="Nielsen X.C."/>
        </authorList>
    </citation>
    <scope>NUCLEOTIDE SEQUENCE [LARGE SCALE GENOMIC DNA]</scope>
    <source>
        <strain evidence="2 3">RH_13585_10</strain>
        <strain evidence="1 4">Y_5914_11</strain>
    </source>
</reference>
<dbReference type="EMBL" id="NCVA01000041">
    <property type="protein sequence ID" value="ORO80595.1"/>
    <property type="molecule type" value="Genomic_DNA"/>
</dbReference>
<organism evidence="2 3">
    <name type="scientific">Streptococcus oralis subsp. dentisani</name>
    <dbReference type="NCBI Taxonomy" id="1458253"/>
    <lineage>
        <taxon>Bacteria</taxon>
        <taxon>Bacillati</taxon>
        <taxon>Bacillota</taxon>
        <taxon>Bacilli</taxon>
        <taxon>Lactobacillales</taxon>
        <taxon>Streptococcaceae</taxon>
        <taxon>Streptococcus</taxon>
    </lineage>
</organism>
<sequence>MKTITVGIKWRDQIYDLKLPTQVSFKRVKELICESFSMMNQELPSHFDLQVTNKSIAFYDDDQIADFPLGNGDQLEIVGRKK</sequence>
<protein>
    <submittedName>
        <fullName evidence="2">Type VII secretion protein</fullName>
    </submittedName>
</protein>
<dbReference type="AlphaFoldDB" id="A0A1X1J5K3"/>
<dbReference type="Gene3D" id="3.10.20.90">
    <property type="entry name" value="Phosphatidylinositol 3-kinase Catalytic Subunit, Chain A, domain 1"/>
    <property type="match status" value="1"/>
</dbReference>
<evidence type="ECO:0000313" key="4">
    <source>
        <dbReference type="Proteomes" id="UP000194008"/>
    </source>
</evidence>
<proteinExistence type="predicted"/>
<dbReference type="Proteomes" id="UP000194008">
    <property type="component" value="Unassembled WGS sequence"/>
</dbReference>
<dbReference type="RefSeq" id="WP_084948606.1">
    <property type="nucleotide sequence ID" value="NZ_NCUW01000030.1"/>
</dbReference>
<dbReference type="SUPFAM" id="SSF54236">
    <property type="entry name" value="Ubiquitin-like"/>
    <property type="match status" value="1"/>
</dbReference>
<name>A0A1X1J5K3_STROR</name>